<sequence length="372" mass="41633">MKIIKWILIILAFLIILSSLIITPLAWIGLLIFGFGVYQSVQKDKGKGKFSKPGLIVALGFVFSFIMAMVFVEPVSETSTKLQEEKTNNETIEKELAGQQEKEKLEQEKKEKELAEQKAAAELKAKQEAEAKAKAENEAKKQQEELATNLGLETVTISRVVDGDTVELSDRRKIRLVGVNTPESTTRTEEYGKEASNYTTDKLEGKQVWIQKDVSDTDRYNRDLRIIWLAIPSDDMNEDEIRSKMFNADLVINGYAEPSTYPPDVKYSEYFVKFAREARENNTGLWAFGENGTTKGDLDTKETKSPNTNPKPAQPAEEPKNQATSNAGCNIKGNQSGIYHVPGGAYYEVTKAEEMFCSPEEAEAAGYRASKR</sequence>
<keyword evidence="2" id="KW-0255">Endonuclease</keyword>
<keyword evidence="3" id="KW-0378">Hydrolase</keyword>
<dbReference type="Pfam" id="PF00565">
    <property type="entry name" value="SNase"/>
    <property type="match status" value="1"/>
</dbReference>
<dbReference type="EMBL" id="JARTFS010000006">
    <property type="protein sequence ID" value="MED4401371.1"/>
    <property type="molecule type" value="Genomic_DNA"/>
</dbReference>
<feature type="compositionally biased region" description="Polar residues" evidence="4">
    <location>
        <begin position="321"/>
        <end position="334"/>
    </location>
</feature>
<evidence type="ECO:0000259" key="6">
    <source>
        <dbReference type="PROSITE" id="PS50830"/>
    </source>
</evidence>
<keyword evidence="8" id="KW-1185">Reference proteome</keyword>
<proteinExistence type="predicted"/>
<dbReference type="PANTHER" id="PTHR12302:SF3">
    <property type="entry name" value="SERINE_THREONINE-PROTEIN KINASE 31"/>
    <property type="match status" value="1"/>
</dbReference>
<feature type="domain" description="TNase-like" evidence="6">
    <location>
        <begin position="151"/>
        <end position="288"/>
    </location>
</feature>
<evidence type="ECO:0000256" key="2">
    <source>
        <dbReference type="ARBA" id="ARBA00022759"/>
    </source>
</evidence>
<evidence type="ECO:0000256" key="5">
    <source>
        <dbReference type="SAM" id="Phobius"/>
    </source>
</evidence>
<dbReference type="SMART" id="SM00318">
    <property type="entry name" value="SNc"/>
    <property type="match status" value="1"/>
</dbReference>
<name>A0ABU6NWE9_9BACI</name>
<protein>
    <submittedName>
        <fullName evidence="7">Thermonuclease family protein</fullName>
    </submittedName>
</protein>
<comment type="caution">
    <text evidence="7">The sequence shown here is derived from an EMBL/GenBank/DDBJ whole genome shotgun (WGS) entry which is preliminary data.</text>
</comment>
<feature type="region of interest" description="Disordered" evidence="4">
    <location>
        <begin position="82"/>
        <end position="142"/>
    </location>
</feature>
<accession>A0ABU6NWE9</accession>
<feature type="region of interest" description="Disordered" evidence="4">
    <location>
        <begin position="286"/>
        <end position="334"/>
    </location>
</feature>
<dbReference type="RefSeq" id="WP_169800437.1">
    <property type="nucleotide sequence ID" value="NZ_JARTFQ010000006.1"/>
</dbReference>
<evidence type="ECO:0000256" key="4">
    <source>
        <dbReference type="SAM" id="MobiDB-lite"/>
    </source>
</evidence>
<dbReference type="PROSITE" id="PS50830">
    <property type="entry name" value="TNASE_3"/>
    <property type="match status" value="1"/>
</dbReference>
<dbReference type="GeneID" id="301143369"/>
<keyword evidence="5" id="KW-0812">Transmembrane</keyword>
<dbReference type="SUPFAM" id="SSF50199">
    <property type="entry name" value="Staphylococcal nuclease"/>
    <property type="match status" value="1"/>
</dbReference>
<keyword evidence="5" id="KW-1133">Transmembrane helix</keyword>
<feature type="transmembrane region" description="Helical" evidence="5">
    <location>
        <begin position="54"/>
        <end position="72"/>
    </location>
</feature>
<dbReference type="Gene3D" id="2.40.50.90">
    <property type="match status" value="1"/>
</dbReference>
<evidence type="ECO:0000256" key="3">
    <source>
        <dbReference type="ARBA" id="ARBA00022801"/>
    </source>
</evidence>
<dbReference type="Proteomes" id="UP001342826">
    <property type="component" value="Unassembled WGS sequence"/>
</dbReference>
<dbReference type="InterPro" id="IPR016071">
    <property type="entry name" value="Staphylococal_nuclease_OB-fold"/>
</dbReference>
<reference evidence="7 8" key="1">
    <citation type="submission" date="2023-03" db="EMBL/GenBank/DDBJ databases">
        <title>Bacillus Genome Sequencing.</title>
        <authorList>
            <person name="Dunlap C."/>
        </authorList>
    </citation>
    <scope>NUCLEOTIDE SEQUENCE [LARGE SCALE GENOMIC DNA]</scope>
    <source>
        <strain evidence="7 8">NRS-1717</strain>
    </source>
</reference>
<dbReference type="InterPro" id="IPR035437">
    <property type="entry name" value="SNase_OB-fold_sf"/>
</dbReference>
<keyword evidence="1" id="KW-0540">Nuclease</keyword>
<feature type="transmembrane region" description="Helical" evidence="5">
    <location>
        <begin position="6"/>
        <end position="33"/>
    </location>
</feature>
<gene>
    <name evidence="7" type="ORF">P9271_08615</name>
</gene>
<evidence type="ECO:0000313" key="7">
    <source>
        <dbReference type="EMBL" id="MED4401371.1"/>
    </source>
</evidence>
<organism evidence="7 8">
    <name type="scientific">Metabacillus fastidiosus</name>
    <dbReference type="NCBI Taxonomy" id="1458"/>
    <lineage>
        <taxon>Bacteria</taxon>
        <taxon>Bacillati</taxon>
        <taxon>Bacillota</taxon>
        <taxon>Bacilli</taxon>
        <taxon>Bacillales</taxon>
        <taxon>Bacillaceae</taxon>
        <taxon>Metabacillus</taxon>
    </lineage>
</organism>
<keyword evidence="5" id="KW-0472">Membrane</keyword>
<evidence type="ECO:0000313" key="8">
    <source>
        <dbReference type="Proteomes" id="UP001342826"/>
    </source>
</evidence>
<evidence type="ECO:0000256" key="1">
    <source>
        <dbReference type="ARBA" id="ARBA00022722"/>
    </source>
</evidence>
<dbReference type="PANTHER" id="PTHR12302">
    <property type="entry name" value="EBNA2 BINDING PROTEIN P100"/>
    <property type="match status" value="1"/>
</dbReference>